<evidence type="ECO:0000256" key="5">
    <source>
        <dbReference type="ARBA" id="ARBA00023001"/>
    </source>
</evidence>
<reference evidence="11 12" key="1">
    <citation type="submission" date="2024-09" db="EMBL/GenBank/DDBJ databases">
        <authorList>
            <person name="Sun Q."/>
            <person name="Mori K."/>
        </authorList>
    </citation>
    <scope>NUCLEOTIDE SEQUENCE [LARGE SCALE GENOMIC DNA]</scope>
    <source>
        <strain evidence="11 12">JCM 13503</strain>
    </source>
</reference>
<evidence type="ECO:0000256" key="3">
    <source>
        <dbReference type="ARBA" id="ARBA00012744"/>
    </source>
</evidence>
<feature type="active site" description="Nucleophile" evidence="9">
    <location>
        <position position="359"/>
    </location>
</feature>
<dbReference type="PANTHER" id="PTHR10353:SF36">
    <property type="entry name" value="LP05116P"/>
    <property type="match status" value="1"/>
</dbReference>
<evidence type="ECO:0000256" key="2">
    <source>
        <dbReference type="ARBA" id="ARBA00010838"/>
    </source>
</evidence>
<comment type="catalytic activity">
    <reaction evidence="1 10">
        <text>Hydrolysis of terminal, non-reducing beta-D-glucosyl residues with release of beta-D-glucose.</text>
        <dbReference type="EC" id="3.2.1.21"/>
    </reaction>
</comment>
<evidence type="ECO:0000256" key="10">
    <source>
        <dbReference type="RuleBase" id="RU361175"/>
    </source>
</evidence>
<dbReference type="PRINTS" id="PR00131">
    <property type="entry name" value="GLHYDRLASE1"/>
</dbReference>
<dbReference type="InterPro" id="IPR017736">
    <property type="entry name" value="Glyco_hydro_1_beta-glucosidase"/>
</dbReference>
<evidence type="ECO:0000313" key="11">
    <source>
        <dbReference type="EMBL" id="MFB9993197.1"/>
    </source>
</evidence>
<keyword evidence="4 10" id="KW-0378">Hydrolase</keyword>
<sequence length="448" mass="50017">MTSLPQTVSTPEVKISDLLRTDFPANFTFGVATSAFQIEGATQEGGRGPSIWDTFCREPGRIRDGSNGDIACDHYHRLDEDLDLIARLNVSAYRFSVAWPRIQPTGSGAANEEGLAFYERLIDGLIARGLEPHLTLYHWDLPQALQDLGGWTHRDTAYRFAEYARIVAERLGPKVKSIATLNEPWCSSILSYQIGEHAPGWNSRPAALAAAHHLMLGHGLAMQQMRALNLKAELGLVLNLDSAYSDTPDDLPGVQLADGKFNRWFLDPVLRGQYPHDIWVHYGNDVPDVHAGDLDIMQAPLDFLGVNYYSRTFVSAAGRKPPGATYTDMGWEIYPQGLTDLLVRLHHSYSDLPPLLITENGAAYPDELGTDGQIHDPARVEYIQQHLNAVREAITAGVDVRGYFAWSLMDNFEWAYGYGKRFGLVYVDYQTQARTLKDSAKWYQGFLG</sequence>
<proteinExistence type="inferred from homology"/>
<dbReference type="Gene3D" id="3.20.20.80">
    <property type="entry name" value="Glycosidases"/>
    <property type="match status" value="1"/>
</dbReference>
<dbReference type="GO" id="GO:0008422">
    <property type="term" value="F:beta-glucosidase activity"/>
    <property type="evidence" value="ECO:0007669"/>
    <property type="project" value="UniProtKB-EC"/>
</dbReference>
<dbReference type="PROSITE" id="PS00653">
    <property type="entry name" value="GLYCOSYL_HYDROL_F1_2"/>
    <property type="match status" value="1"/>
</dbReference>
<comment type="similarity">
    <text evidence="2 10">Belongs to the glycosyl hydrolase 1 family.</text>
</comment>
<evidence type="ECO:0000256" key="4">
    <source>
        <dbReference type="ARBA" id="ARBA00022801"/>
    </source>
</evidence>
<organism evidence="11 12">
    <name type="scientific">Deinococcus oregonensis</name>
    <dbReference type="NCBI Taxonomy" id="1805970"/>
    <lineage>
        <taxon>Bacteria</taxon>
        <taxon>Thermotogati</taxon>
        <taxon>Deinococcota</taxon>
        <taxon>Deinococci</taxon>
        <taxon>Deinococcales</taxon>
        <taxon>Deinococcaceae</taxon>
        <taxon>Deinococcus</taxon>
    </lineage>
</organism>
<dbReference type="SUPFAM" id="SSF51445">
    <property type="entry name" value="(Trans)glycosidases"/>
    <property type="match status" value="1"/>
</dbReference>
<evidence type="ECO:0000256" key="7">
    <source>
        <dbReference type="ARBA" id="ARBA00023295"/>
    </source>
</evidence>
<dbReference type="PANTHER" id="PTHR10353">
    <property type="entry name" value="GLYCOSYL HYDROLASE"/>
    <property type="match status" value="1"/>
</dbReference>
<dbReference type="EMBL" id="JBHLYR010000045">
    <property type="protein sequence ID" value="MFB9993197.1"/>
    <property type="molecule type" value="Genomic_DNA"/>
</dbReference>
<evidence type="ECO:0000313" key="12">
    <source>
        <dbReference type="Proteomes" id="UP001589733"/>
    </source>
</evidence>
<dbReference type="NCBIfam" id="TIGR03356">
    <property type="entry name" value="BGL"/>
    <property type="match status" value="1"/>
</dbReference>
<dbReference type="InterPro" id="IPR017853">
    <property type="entry name" value="GH"/>
</dbReference>
<dbReference type="InterPro" id="IPR033132">
    <property type="entry name" value="GH_1_N_CS"/>
</dbReference>
<dbReference type="RefSeq" id="WP_380011547.1">
    <property type="nucleotide sequence ID" value="NZ_JBHLYR010000045.1"/>
</dbReference>
<protein>
    <recommendedName>
        <fullName evidence="3 10">Beta-glucosidase</fullName>
        <ecNumber evidence="3 10">3.2.1.21</ecNumber>
    </recommendedName>
</protein>
<gene>
    <name evidence="11" type="ORF">ACFFLM_14585</name>
</gene>
<dbReference type="EC" id="3.2.1.21" evidence="3 10"/>
<dbReference type="InterPro" id="IPR001360">
    <property type="entry name" value="Glyco_hydro_1"/>
</dbReference>
<dbReference type="InterPro" id="IPR018120">
    <property type="entry name" value="Glyco_hydro_1_AS"/>
</dbReference>
<evidence type="ECO:0000256" key="6">
    <source>
        <dbReference type="ARBA" id="ARBA00023277"/>
    </source>
</evidence>
<comment type="caution">
    <text evidence="11">The sequence shown here is derived from an EMBL/GenBank/DDBJ whole genome shotgun (WGS) entry which is preliminary data.</text>
</comment>
<evidence type="ECO:0000256" key="8">
    <source>
        <dbReference type="ARBA" id="ARBA00023326"/>
    </source>
</evidence>
<dbReference type="Pfam" id="PF00232">
    <property type="entry name" value="Glyco_hydro_1"/>
    <property type="match status" value="1"/>
</dbReference>
<evidence type="ECO:0000256" key="9">
    <source>
        <dbReference type="PROSITE-ProRule" id="PRU10055"/>
    </source>
</evidence>
<dbReference type="PROSITE" id="PS00572">
    <property type="entry name" value="GLYCOSYL_HYDROL_F1_1"/>
    <property type="match status" value="1"/>
</dbReference>
<name>A0ABV6B0C4_9DEIO</name>
<evidence type="ECO:0000256" key="1">
    <source>
        <dbReference type="ARBA" id="ARBA00000448"/>
    </source>
</evidence>
<keyword evidence="7 10" id="KW-0326">Glycosidase</keyword>
<keyword evidence="12" id="KW-1185">Reference proteome</keyword>
<keyword evidence="8" id="KW-0624">Polysaccharide degradation</keyword>
<keyword evidence="6" id="KW-0119">Carbohydrate metabolism</keyword>
<accession>A0ABV6B0C4</accession>
<keyword evidence="5" id="KW-0136">Cellulose degradation</keyword>
<dbReference type="Proteomes" id="UP001589733">
    <property type="component" value="Unassembled WGS sequence"/>
</dbReference>